<sequence length="466" mass="49451">MIMQFRLESIVATSAVAVALTWSTVVSAAGCYPPYSPGTKYSIGAWVSATVTTTPPVTYTPCATPGVGNCSTSGFIQTGGVSVTDTSNYQCISEYWCSQVGYAPSTLYWNQAWSKEGTPCTGTAVISPTNSPIFVSLPNVGGCPSTYIANSPYESGSRVSLNSIVYQCKSWPSSLYCPQDAYKPDPASTLNYWQQAWERVGYCSGSIIPTNSPTIASGGGGCPPPWVGGGISKYKADDRVSVIKPTSGDTMVYKCKAWPYSGYCGQFDPLHLTGGSLGWELVGGCSGTITPTTSPTFAAGTVTTGCPNMYVEGSTSYKSGDQVATAIAGSTTHKMVYKCREWPNGGYCNQRGFAPGTEYSNMAWMEVGPCTGTYAPTAPPTEFTSACKYIKVVNNTPVAVDVNKWTAGVSYVAGDQVRIDGNTYMCKPWPYYLWCSTAAYQPTTSATGLWNEAWSPSGPCQRVAVA</sequence>
<feature type="domain" description="Chitin-binding type-3" evidence="2">
    <location>
        <begin position="223"/>
        <end position="282"/>
    </location>
</feature>
<dbReference type="AlphaFoldDB" id="A0ABD3MMU9"/>
<protein>
    <recommendedName>
        <fullName evidence="2">Chitin-binding type-3 domain-containing protein</fullName>
    </recommendedName>
</protein>
<keyword evidence="4" id="KW-1185">Reference proteome</keyword>
<feature type="signal peptide" evidence="1">
    <location>
        <begin position="1"/>
        <end position="28"/>
    </location>
</feature>
<reference evidence="3 4" key="1">
    <citation type="submission" date="2024-10" db="EMBL/GenBank/DDBJ databases">
        <title>Updated reference genomes for cyclostephanoid diatoms.</title>
        <authorList>
            <person name="Roberts W.R."/>
            <person name="Alverson A.J."/>
        </authorList>
    </citation>
    <scope>NUCLEOTIDE SEQUENCE [LARGE SCALE GENOMIC DNA]</scope>
    <source>
        <strain evidence="3 4">AJA232-27</strain>
    </source>
</reference>
<feature type="domain" description="Chitin-binding type-3" evidence="2">
    <location>
        <begin position="402"/>
        <end position="453"/>
    </location>
</feature>
<name>A0ABD3MMU9_9STRA</name>
<dbReference type="PROSITE" id="PS51257">
    <property type="entry name" value="PROKAR_LIPOPROTEIN"/>
    <property type="match status" value="1"/>
</dbReference>
<evidence type="ECO:0000313" key="3">
    <source>
        <dbReference type="EMBL" id="KAL3763522.1"/>
    </source>
</evidence>
<feature type="chain" id="PRO_5044761688" description="Chitin-binding type-3 domain-containing protein" evidence="1">
    <location>
        <begin position="29"/>
        <end position="466"/>
    </location>
</feature>
<keyword evidence="1" id="KW-0732">Signal</keyword>
<dbReference type="SMART" id="SM00495">
    <property type="entry name" value="ChtBD3"/>
    <property type="match status" value="3"/>
</dbReference>
<feature type="domain" description="Chitin-binding type-3" evidence="2">
    <location>
        <begin position="144"/>
        <end position="196"/>
    </location>
</feature>
<gene>
    <name evidence="3" type="ORF">ACHAWU_009206</name>
</gene>
<dbReference type="PANTHER" id="PTHR34823">
    <property type="entry name" value="GLCNAC-BINDING PROTEIN A"/>
    <property type="match status" value="1"/>
</dbReference>
<evidence type="ECO:0000313" key="4">
    <source>
        <dbReference type="Proteomes" id="UP001530293"/>
    </source>
</evidence>
<comment type="caution">
    <text evidence="3">The sequence shown here is derived from an EMBL/GenBank/DDBJ whole genome shotgun (WGS) entry which is preliminary data.</text>
</comment>
<dbReference type="InterPro" id="IPR003610">
    <property type="entry name" value="CBM5/12"/>
</dbReference>
<dbReference type="EMBL" id="JALLBG020000121">
    <property type="protein sequence ID" value="KAL3763522.1"/>
    <property type="molecule type" value="Genomic_DNA"/>
</dbReference>
<dbReference type="Proteomes" id="UP001530293">
    <property type="component" value="Unassembled WGS sequence"/>
</dbReference>
<evidence type="ECO:0000256" key="1">
    <source>
        <dbReference type="SAM" id="SignalP"/>
    </source>
</evidence>
<dbReference type="InterPro" id="IPR051024">
    <property type="entry name" value="GlcNAc_Chitin_IntDeg"/>
</dbReference>
<evidence type="ECO:0000259" key="2">
    <source>
        <dbReference type="SMART" id="SM00495"/>
    </source>
</evidence>
<proteinExistence type="predicted"/>
<accession>A0ABD3MMU9</accession>
<organism evidence="3 4">
    <name type="scientific">Discostella pseudostelligera</name>
    <dbReference type="NCBI Taxonomy" id="259834"/>
    <lineage>
        <taxon>Eukaryota</taxon>
        <taxon>Sar</taxon>
        <taxon>Stramenopiles</taxon>
        <taxon>Ochrophyta</taxon>
        <taxon>Bacillariophyta</taxon>
        <taxon>Coscinodiscophyceae</taxon>
        <taxon>Thalassiosirophycidae</taxon>
        <taxon>Stephanodiscales</taxon>
        <taxon>Stephanodiscaceae</taxon>
        <taxon>Discostella</taxon>
    </lineage>
</organism>
<dbReference type="PANTHER" id="PTHR34823:SF1">
    <property type="entry name" value="CHITIN-BINDING TYPE-4 DOMAIN-CONTAINING PROTEIN"/>
    <property type="match status" value="1"/>
</dbReference>